<protein>
    <recommendedName>
        <fullName evidence="4">IS110 family transposase</fullName>
    </recommendedName>
</protein>
<evidence type="ECO:0000313" key="3">
    <source>
        <dbReference type="Proteomes" id="UP001623041"/>
    </source>
</evidence>
<evidence type="ECO:0000256" key="1">
    <source>
        <dbReference type="SAM" id="Coils"/>
    </source>
</evidence>
<accession>A0ABW8RSQ4</accession>
<dbReference type="RefSeq" id="WP_406583810.1">
    <property type="nucleotide sequence ID" value="NZ_JBJHQH010000047.1"/>
</dbReference>
<dbReference type="Proteomes" id="UP001623041">
    <property type="component" value="Unassembled WGS sequence"/>
</dbReference>
<gene>
    <name evidence="2" type="ORF">ACJEBI_28795</name>
</gene>
<keyword evidence="3" id="KW-1185">Reference proteome</keyword>
<comment type="caution">
    <text evidence="2">The sequence shown here is derived from an EMBL/GenBank/DDBJ whole genome shotgun (WGS) entry which is preliminary data.</text>
</comment>
<reference evidence="2 3" key="1">
    <citation type="submission" date="2024-11" db="EMBL/GenBank/DDBJ databases">
        <authorList>
            <person name="Lucas J.A."/>
        </authorList>
    </citation>
    <scope>NUCLEOTIDE SEQUENCE [LARGE SCALE GENOMIC DNA]</scope>
    <source>
        <strain evidence="2 3">Z 5.4</strain>
    </source>
</reference>
<evidence type="ECO:0000313" key="2">
    <source>
        <dbReference type="EMBL" id="MFK9095429.1"/>
    </source>
</evidence>
<evidence type="ECO:0008006" key="4">
    <source>
        <dbReference type="Google" id="ProtNLM"/>
    </source>
</evidence>
<feature type="coiled-coil region" evidence="1">
    <location>
        <begin position="6"/>
        <end position="40"/>
    </location>
</feature>
<dbReference type="EMBL" id="JBJHQH010000047">
    <property type="protein sequence ID" value="MFK9095429.1"/>
    <property type="molecule type" value="Genomic_DNA"/>
</dbReference>
<sequence length="60" mass="6721">MAKLELRTLIDKYELINEKFEELESNIDKLLEQIPGVEQMLAIKGIGKDTAFSALQKAAA</sequence>
<proteinExistence type="predicted"/>
<organism evidence="2 3">
    <name type="scientific">Bacillus salipaludis</name>
    <dbReference type="NCBI Taxonomy" id="2547811"/>
    <lineage>
        <taxon>Bacteria</taxon>
        <taxon>Bacillati</taxon>
        <taxon>Bacillota</taxon>
        <taxon>Bacilli</taxon>
        <taxon>Bacillales</taxon>
        <taxon>Bacillaceae</taxon>
        <taxon>Bacillus</taxon>
    </lineage>
</organism>
<keyword evidence="1" id="KW-0175">Coiled coil</keyword>
<name>A0ABW8RSQ4_9BACI</name>